<dbReference type="AlphaFoldDB" id="A0A081N9V9"/>
<evidence type="ECO:0000313" key="2">
    <source>
        <dbReference type="EMBL" id="KEQ15232.1"/>
    </source>
</evidence>
<dbReference type="SUPFAM" id="SSF53335">
    <property type="entry name" value="S-adenosyl-L-methionine-dependent methyltransferases"/>
    <property type="match status" value="1"/>
</dbReference>
<organism evidence="2 3">
    <name type="scientific">Endozoicomonas montiporae</name>
    <dbReference type="NCBI Taxonomy" id="1027273"/>
    <lineage>
        <taxon>Bacteria</taxon>
        <taxon>Pseudomonadati</taxon>
        <taxon>Pseudomonadota</taxon>
        <taxon>Gammaproteobacteria</taxon>
        <taxon>Oceanospirillales</taxon>
        <taxon>Endozoicomonadaceae</taxon>
        <taxon>Endozoicomonas</taxon>
    </lineage>
</organism>
<name>A0A081N9V9_9GAMM</name>
<proteinExistence type="predicted"/>
<evidence type="ECO:0000259" key="1">
    <source>
        <dbReference type="Pfam" id="PF13649"/>
    </source>
</evidence>
<accession>A0A081N9V9</accession>
<keyword evidence="3" id="KW-1185">Reference proteome</keyword>
<protein>
    <recommendedName>
        <fullName evidence="1">Methyltransferase domain-containing protein</fullName>
    </recommendedName>
</protein>
<comment type="caution">
    <text evidence="2">The sequence shown here is derived from an EMBL/GenBank/DDBJ whole genome shotgun (WGS) entry which is preliminary data.</text>
</comment>
<dbReference type="EMBL" id="JOKG01000001">
    <property type="protein sequence ID" value="KEQ15232.1"/>
    <property type="molecule type" value="Genomic_DNA"/>
</dbReference>
<gene>
    <name evidence="2" type="ORF">GZ77_00660</name>
</gene>
<sequence length="234" mass="27010">MSGDEVTSVFKDRWSAYQWLVENNLMGLREILVAARSFIQDRYKDSSVTLTDFGCGNSLLIPELTHSVQLDYYFGIDLAENALSMAQRLLESNRIKYRQFCQDLFLGMPQVSCSSDLIYSAFAVHHGDEQQKRQFFSNLYQQVSGECSFVLADIMIHEGQSFNDYTNIMEQYFVGQGVRSDWLPHIMTHIRQYDYPETEDSWLDIVRSSGWNVVCKQSVGPVEAFPAIFMILDR</sequence>
<evidence type="ECO:0000313" key="3">
    <source>
        <dbReference type="Proteomes" id="UP000028006"/>
    </source>
</evidence>
<dbReference type="eggNOG" id="COG2226">
    <property type="taxonomic scope" value="Bacteria"/>
</dbReference>
<dbReference type="RefSeq" id="WP_034872405.1">
    <property type="nucleotide sequence ID" value="NZ_JOKG01000001.1"/>
</dbReference>
<reference evidence="2 3" key="1">
    <citation type="submission" date="2014-06" db="EMBL/GenBank/DDBJ databases">
        <title>Whole Genome Sequences of Three Symbiotic Endozoicomonas Bacteria.</title>
        <authorList>
            <person name="Neave M.J."/>
            <person name="Apprill A."/>
            <person name="Voolstra C.R."/>
        </authorList>
    </citation>
    <scope>NUCLEOTIDE SEQUENCE [LARGE SCALE GENOMIC DNA]</scope>
    <source>
        <strain evidence="2 3">LMG 24815</strain>
    </source>
</reference>
<dbReference type="Proteomes" id="UP000028006">
    <property type="component" value="Unassembled WGS sequence"/>
</dbReference>
<dbReference type="InterPro" id="IPR029063">
    <property type="entry name" value="SAM-dependent_MTases_sf"/>
</dbReference>
<dbReference type="Gene3D" id="3.40.50.150">
    <property type="entry name" value="Vaccinia Virus protein VP39"/>
    <property type="match status" value="1"/>
</dbReference>
<dbReference type="Pfam" id="PF13649">
    <property type="entry name" value="Methyltransf_25"/>
    <property type="match status" value="1"/>
</dbReference>
<feature type="domain" description="Methyltransferase" evidence="1">
    <location>
        <begin position="52"/>
        <end position="141"/>
    </location>
</feature>
<dbReference type="InterPro" id="IPR041698">
    <property type="entry name" value="Methyltransf_25"/>
</dbReference>